<sequence length="195" mass="20876">MTDLNDPANWPPISFVLADETGAPLVPLPPTVGFGEPLGRSDPYTWERSPGSSAWFPLGDGLPAEPPRVLLSGTWTYRTPAEALAHTADIAAKLPQARRLHWLGRRIADLRPDLPGTYQYRTAERYIEVTHELRLNLTAALDVATLAAAQSAPALSYTTLNPAPGPVQPGGTTPTLTTQTITIDGVSYAVEGISL</sequence>
<dbReference type="EMBL" id="JBHSWD010000001">
    <property type="protein sequence ID" value="MFC6591667.1"/>
    <property type="molecule type" value="Genomic_DNA"/>
</dbReference>
<reference evidence="2" key="1">
    <citation type="journal article" date="2019" name="Int. J. Syst. Evol. Microbiol.">
        <title>The Global Catalogue of Microorganisms (GCM) 10K type strain sequencing project: providing services to taxonomists for standard genome sequencing and annotation.</title>
        <authorList>
            <consortium name="The Broad Institute Genomics Platform"/>
            <consortium name="The Broad Institute Genome Sequencing Center for Infectious Disease"/>
            <person name="Wu L."/>
            <person name="Ma J."/>
        </authorList>
    </citation>
    <scope>NUCLEOTIDE SEQUENCE [LARGE SCALE GENOMIC DNA]</scope>
    <source>
        <strain evidence="2">CGMCC 1.15772</strain>
    </source>
</reference>
<organism evidence="1 2">
    <name type="scientific">Deinococcus lacus</name>
    <dbReference type="NCBI Taxonomy" id="392561"/>
    <lineage>
        <taxon>Bacteria</taxon>
        <taxon>Thermotogati</taxon>
        <taxon>Deinococcota</taxon>
        <taxon>Deinococci</taxon>
        <taxon>Deinococcales</taxon>
        <taxon>Deinococcaceae</taxon>
        <taxon>Deinococcus</taxon>
    </lineage>
</organism>
<keyword evidence="2" id="KW-1185">Reference proteome</keyword>
<proteinExistence type="predicted"/>
<dbReference type="Proteomes" id="UP001596297">
    <property type="component" value="Unassembled WGS sequence"/>
</dbReference>
<evidence type="ECO:0000313" key="1">
    <source>
        <dbReference type="EMBL" id="MFC6591667.1"/>
    </source>
</evidence>
<dbReference type="RefSeq" id="WP_380082673.1">
    <property type="nucleotide sequence ID" value="NZ_JBHSWD010000001.1"/>
</dbReference>
<name>A0ABW1YBP7_9DEIO</name>
<comment type="caution">
    <text evidence="1">The sequence shown here is derived from an EMBL/GenBank/DDBJ whole genome shotgun (WGS) entry which is preliminary data.</text>
</comment>
<protein>
    <recommendedName>
        <fullName evidence="3">Phage tail protein</fullName>
    </recommendedName>
</protein>
<gene>
    <name evidence="1" type="ORF">ACFP81_06355</name>
</gene>
<accession>A0ABW1YBP7</accession>
<evidence type="ECO:0008006" key="3">
    <source>
        <dbReference type="Google" id="ProtNLM"/>
    </source>
</evidence>
<evidence type="ECO:0000313" key="2">
    <source>
        <dbReference type="Proteomes" id="UP001596297"/>
    </source>
</evidence>